<name>F2LXC6_HIPMA</name>
<dbReference type="OrthoDB" id="5507392at2"/>
<organism evidence="1 2">
    <name type="scientific">Hippea maritima (strain ATCC 700847 / DSM 10411 / MH2)</name>
    <dbReference type="NCBI Taxonomy" id="760142"/>
    <lineage>
        <taxon>Bacteria</taxon>
        <taxon>Pseudomonadati</taxon>
        <taxon>Campylobacterota</taxon>
        <taxon>Desulfurellia</taxon>
        <taxon>Desulfurellales</taxon>
        <taxon>Hippeaceae</taxon>
        <taxon>Hippea</taxon>
    </lineage>
</organism>
<dbReference type="Proteomes" id="UP000008139">
    <property type="component" value="Chromosome"/>
</dbReference>
<dbReference type="eggNOG" id="ENOG5032NVQ">
    <property type="taxonomic scope" value="Bacteria"/>
</dbReference>
<gene>
    <name evidence="1" type="ordered locus">Hipma_1281</name>
</gene>
<dbReference type="HOGENOM" id="CLU_893631_0_0_7"/>
<protein>
    <submittedName>
        <fullName evidence="1">Uncharacterized protein</fullName>
    </submittedName>
</protein>
<reference evidence="1 2" key="1">
    <citation type="journal article" date="2011" name="Stand. Genomic Sci.">
        <title>Complete genome sequence of the thermophilic sulfur-reducer Hippea maritima type strain (MH(2)).</title>
        <authorList>
            <person name="Huntemann M."/>
            <person name="Lu M."/>
            <person name="Nolan M."/>
            <person name="Lapidus A."/>
            <person name="Lucas S."/>
            <person name="Hammon N."/>
            <person name="Deshpande S."/>
            <person name="Cheng J.F."/>
            <person name="Tapia R."/>
            <person name="Han C."/>
            <person name="Goodwin L."/>
            <person name="Pitluck S."/>
            <person name="Liolios K."/>
            <person name="Pagani I."/>
            <person name="Ivanova N."/>
            <person name="Ovchinikova G."/>
            <person name="Pati A."/>
            <person name="Chen A."/>
            <person name="Palaniappan K."/>
            <person name="Land M."/>
            <person name="Hauser L."/>
            <person name="Jeffries C.D."/>
            <person name="Detter J.C."/>
            <person name="Brambilla E.M."/>
            <person name="Rohde M."/>
            <person name="Spring S."/>
            <person name="Goker M."/>
            <person name="Woyke T."/>
            <person name="Bristow J."/>
            <person name="Eisen J.A."/>
            <person name="Markowitz V."/>
            <person name="Hugenholtz P."/>
            <person name="Kyrpides N.C."/>
            <person name="Klenk H.P."/>
            <person name="Mavromatis K."/>
        </authorList>
    </citation>
    <scope>NUCLEOTIDE SEQUENCE [LARGE SCALE GENOMIC DNA]</scope>
    <source>
        <strain evidence="2">ATCC 700847 / DSM 10411 / MH2</strain>
    </source>
</reference>
<keyword evidence="2" id="KW-1185">Reference proteome</keyword>
<dbReference type="KEGG" id="hmr:Hipma_1281"/>
<dbReference type="EMBL" id="CP002606">
    <property type="protein sequence ID" value="AEA34240.1"/>
    <property type="molecule type" value="Genomic_DNA"/>
</dbReference>
<proteinExistence type="predicted"/>
<dbReference type="AlphaFoldDB" id="F2LXC6"/>
<evidence type="ECO:0000313" key="2">
    <source>
        <dbReference type="Proteomes" id="UP000008139"/>
    </source>
</evidence>
<evidence type="ECO:0000313" key="1">
    <source>
        <dbReference type="EMBL" id="AEA34240.1"/>
    </source>
</evidence>
<dbReference type="RefSeq" id="WP_013682272.1">
    <property type="nucleotide sequence ID" value="NC_015318.1"/>
</dbReference>
<dbReference type="STRING" id="760142.Hipma_1281"/>
<dbReference type="InParanoid" id="F2LXC6"/>
<reference evidence="2" key="2">
    <citation type="submission" date="2011-03" db="EMBL/GenBank/DDBJ databases">
        <title>The complete genome of Hippea maritima DSM 10411.</title>
        <authorList>
            <consortium name="US DOE Joint Genome Institute (JGI-PGF)"/>
            <person name="Lucas S."/>
            <person name="Copeland A."/>
            <person name="Lapidus A."/>
            <person name="Bruce D."/>
            <person name="Goodwin L."/>
            <person name="Pitluck S."/>
            <person name="Peters L."/>
            <person name="Kyrpides N."/>
            <person name="Mavromatis K."/>
            <person name="Pagani I."/>
            <person name="Ivanova N."/>
            <person name="Mikhailova N."/>
            <person name="Lu M."/>
            <person name="Detter J.C."/>
            <person name="Tapia R."/>
            <person name="Han C."/>
            <person name="Land M."/>
            <person name="Hauser L."/>
            <person name="Markowitz V."/>
            <person name="Cheng J.-F."/>
            <person name="Hugenholtz P."/>
            <person name="Woyke T."/>
            <person name="Wu D."/>
            <person name="Spring S."/>
            <person name="Schroeder M."/>
            <person name="Brambilla E."/>
            <person name="Klenk H.-P."/>
            <person name="Eisen J.A."/>
        </authorList>
    </citation>
    <scope>NUCLEOTIDE SEQUENCE [LARGE SCALE GENOMIC DNA]</scope>
    <source>
        <strain evidence="2">ATCC 700847 / DSM 10411 / MH2</strain>
    </source>
</reference>
<sequence length="311" mass="35929">MQISSINLSPKQAKILIKNLIHVGEIIDAEVVSKKSENTYIIKIKGELFEATSNTQLPTNKTKFVVKQLSPTIILKILDGEKPQEFIKTTLPPINLDLKEEDLIKNILHSIKDVKTENEPIKLISNIAKLNNLTNDIQIKAILSDIEQEFVKNKLIDKRKINEVILKLEQNINKTETHKDLEKLSHIIKEVIKQIKIENPNNLFMQIPLIKDQKTHHLYIKNEKNNTKQNKKSFKITVASNSQRFGFFQIDALEIEGRISIKLSFESKNSFEIFSNKLEDIKRILAKNVSLSIEMLDKRPIFRPKKLNIKI</sequence>
<accession>F2LXC6</accession>